<dbReference type="EMBL" id="PFBP01000021">
    <property type="protein sequence ID" value="PIT89908.1"/>
    <property type="molecule type" value="Genomic_DNA"/>
</dbReference>
<keyword evidence="1" id="KW-1133">Transmembrane helix</keyword>
<gene>
    <name evidence="2" type="ORF">COU23_01360</name>
</gene>
<keyword evidence="1" id="KW-0812">Transmembrane</keyword>
<organism evidence="2 3">
    <name type="scientific">Candidatus Kuenenbacteria bacterium CG10_big_fil_rev_8_21_14_0_10_36_11</name>
    <dbReference type="NCBI Taxonomy" id="1974618"/>
    <lineage>
        <taxon>Bacteria</taxon>
        <taxon>Candidatus Kueneniibacteriota</taxon>
    </lineage>
</organism>
<evidence type="ECO:0000256" key="1">
    <source>
        <dbReference type="SAM" id="Phobius"/>
    </source>
</evidence>
<name>A0A2M6WAS1_9BACT</name>
<keyword evidence="1" id="KW-0472">Membrane</keyword>
<reference evidence="3" key="1">
    <citation type="submission" date="2017-09" db="EMBL/GenBank/DDBJ databases">
        <title>Depth-based differentiation of microbial function through sediment-hosted aquifers and enrichment of novel symbionts in the deep terrestrial subsurface.</title>
        <authorList>
            <person name="Probst A.J."/>
            <person name="Ladd B."/>
            <person name="Jarett J.K."/>
            <person name="Geller-Mcgrath D.E."/>
            <person name="Sieber C.M.K."/>
            <person name="Emerson J.B."/>
            <person name="Anantharaman K."/>
            <person name="Thomas B.C."/>
            <person name="Malmstrom R."/>
            <person name="Stieglmeier M."/>
            <person name="Klingl A."/>
            <person name="Woyke T."/>
            <person name="Ryan C.M."/>
            <person name="Banfield J.F."/>
        </authorList>
    </citation>
    <scope>NUCLEOTIDE SEQUENCE [LARGE SCALE GENOMIC DNA]</scope>
</reference>
<protein>
    <submittedName>
        <fullName evidence="2">Uncharacterized protein</fullName>
    </submittedName>
</protein>
<proteinExistence type="predicted"/>
<evidence type="ECO:0000313" key="2">
    <source>
        <dbReference type="EMBL" id="PIT89908.1"/>
    </source>
</evidence>
<feature type="transmembrane region" description="Helical" evidence="1">
    <location>
        <begin position="7"/>
        <end position="26"/>
    </location>
</feature>
<comment type="caution">
    <text evidence="2">The sequence shown here is derived from an EMBL/GenBank/DDBJ whole genome shotgun (WGS) entry which is preliminary data.</text>
</comment>
<sequence>MKKHSYLIITIILGLIAIVFLCWLSWQINKEYQSFTWQNLLIKPKPIVYEELKTEMDTSGWLEYKNDDWGLKFKYPRDWEVRKMLGELAIRPKNCPEFYTGYDNDHTWGAAIVIYYPILLSETTLPDSVLNDIKTEEGRVDYYKKNYNYQIHKVSYNNDNKSMVIAMILYEDKVLEARTSGQCLAVVDEPKFIDAILTTLKFYD</sequence>
<evidence type="ECO:0000313" key="3">
    <source>
        <dbReference type="Proteomes" id="UP000231464"/>
    </source>
</evidence>
<dbReference type="AlphaFoldDB" id="A0A2M6WAS1"/>
<dbReference type="Proteomes" id="UP000231464">
    <property type="component" value="Unassembled WGS sequence"/>
</dbReference>
<accession>A0A2M6WAS1</accession>